<organism evidence="2 3">
    <name type="scientific">Rubripirellula obstinata</name>
    <dbReference type="NCBI Taxonomy" id="406547"/>
    <lineage>
        <taxon>Bacteria</taxon>
        <taxon>Pseudomonadati</taxon>
        <taxon>Planctomycetota</taxon>
        <taxon>Planctomycetia</taxon>
        <taxon>Pirellulales</taxon>
        <taxon>Pirellulaceae</taxon>
        <taxon>Rubripirellula</taxon>
    </lineage>
</organism>
<name>A0A5B1CBS1_9BACT</name>
<dbReference type="Proteomes" id="UP000322699">
    <property type="component" value="Unassembled WGS sequence"/>
</dbReference>
<dbReference type="EMBL" id="VRLW01000001">
    <property type="protein sequence ID" value="KAA1257662.1"/>
    <property type="molecule type" value="Genomic_DNA"/>
</dbReference>
<feature type="compositionally biased region" description="Polar residues" evidence="1">
    <location>
        <begin position="58"/>
        <end position="72"/>
    </location>
</feature>
<reference evidence="2 3" key="1">
    <citation type="submission" date="2019-08" db="EMBL/GenBank/DDBJ databases">
        <title>Deep-cultivation of Planctomycetes and their phenomic and genomic characterization uncovers novel biology.</title>
        <authorList>
            <person name="Wiegand S."/>
            <person name="Jogler M."/>
            <person name="Boedeker C."/>
            <person name="Pinto D."/>
            <person name="Vollmers J."/>
            <person name="Rivas-Marin E."/>
            <person name="Kohn T."/>
            <person name="Peeters S.H."/>
            <person name="Heuer A."/>
            <person name="Rast P."/>
            <person name="Oberbeckmann S."/>
            <person name="Bunk B."/>
            <person name="Jeske O."/>
            <person name="Meyerdierks A."/>
            <person name="Storesund J.E."/>
            <person name="Kallscheuer N."/>
            <person name="Luecker S."/>
            <person name="Lage O.M."/>
            <person name="Pohl T."/>
            <person name="Merkel B.J."/>
            <person name="Hornburger P."/>
            <person name="Mueller R.-W."/>
            <person name="Bruemmer F."/>
            <person name="Labrenz M."/>
            <person name="Spormann A.M."/>
            <person name="Op Den Camp H."/>
            <person name="Overmann J."/>
            <person name="Amann R."/>
            <person name="Jetten M.S.M."/>
            <person name="Mascher T."/>
            <person name="Medema M.H."/>
            <person name="Devos D.P."/>
            <person name="Kaster A.-K."/>
            <person name="Ovreas L."/>
            <person name="Rohde M."/>
            <person name="Galperin M.Y."/>
            <person name="Jogler C."/>
        </authorList>
    </citation>
    <scope>NUCLEOTIDE SEQUENCE [LARGE SCALE GENOMIC DNA]</scope>
    <source>
        <strain evidence="2 3">LF1</strain>
    </source>
</reference>
<gene>
    <name evidence="2" type="ORF">LF1_01500</name>
</gene>
<dbReference type="RefSeq" id="WP_149752509.1">
    <property type="nucleotide sequence ID" value="NZ_LWSK01000059.1"/>
</dbReference>
<evidence type="ECO:0000256" key="1">
    <source>
        <dbReference type="SAM" id="MobiDB-lite"/>
    </source>
</evidence>
<accession>A0A5B1CBS1</accession>
<keyword evidence="3" id="KW-1185">Reference proteome</keyword>
<comment type="caution">
    <text evidence="2">The sequence shown here is derived from an EMBL/GenBank/DDBJ whole genome shotgun (WGS) entry which is preliminary data.</text>
</comment>
<feature type="region of interest" description="Disordered" evidence="1">
    <location>
        <begin position="26"/>
        <end position="72"/>
    </location>
</feature>
<feature type="compositionally biased region" description="Low complexity" evidence="1">
    <location>
        <begin position="34"/>
        <end position="55"/>
    </location>
</feature>
<evidence type="ECO:0000313" key="2">
    <source>
        <dbReference type="EMBL" id="KAA1257662.1"/>
    </source>
</evidence>
<protein>
    <submittedName>
        <fullName evidence="2">Uncharacterized protein</fullName>
    </submittedName>
</protein>
<evidence type="ECO:0000313" key="3">
    <source>
        <dbReference type="Proteomes" id="UP000322699"/>
    </source>
</evidence>
<proteinExistence type="predicted"/>
<sequence length="103" mass="11118">MKNQIKLIAALTVGVTFANTAGTLEAGRPFGRFSNQSSRSSQNYSNRNYSAANRAPVRTQQPSSATSYASSILQSPERMEKVYGPSILVRDIPVSTKPVVAQP</sequence>
<dbReference type="AlphaFoldDB" id="A0A5B1CBS1"/>